<dbReference type="Proteomes" id="UP000001054">
    <property type="component" value="Plasmid pNGR234b"/>
</dbReference>
<dbReference type="OrthoDB" id="9787292at2"/>
<dbReference type="Gene3D" id="3.40.50.720">
    <property type="entry name" value="NAD(P)-binding Rossmann-like Domain"/>
    <property type="match status" value="1"/>
</dbReference>
<dbReference type="KEGG" id="rhi:NGR_b11930"/>
<reference evidence="2 3" key="2">
    <citation type="journal article" date="2009" name="Appl. Environ. Microbiol.">
        <title>Rhizobium sp. strain NGR234 possesses a remarkable number of secretion systems.</title>
        <authorList>
            <person name="Schmeisser C."/>
            <person name="Liesegang H."/>
            <person name="Krysciak D."/>
            <person name="Bakkou N."/>
            <person name="Le Quere A."/>
            <person name="Wollherr A."/>
            <person name="Heinemeyer I."/>
            <person name="Morgenstern B."/>
            <person name="Pommerening-Roeser A."/>
            <person name="Flores M."/>
            <person name="Palacios R."/>
            <person name="Brenner S."/>
            <person name="Gottschalk G."/>
            <person name="Schmitz R.A."/>
            <person name="Broughton W.J."/>
            <person name="Perret X."/>
            <person name="Strittmatter A.W."/>
            <person name="Streit W.R."/>
        </authorList>
    </citation>
    <scope>NUCLEOTIDE SEQUENCE [LARGE SCALE GENOMIC DNA]</scope>
    <source>
        <strain evidence="3">NBRC 101917 / NGR234</strain>
    </source>
</reference>
<evidence type="ECO:0000259" key="1">
    <source>
        <dbReference type="Pfam" id="PF01370"/>
    </source>
</evidence>
<dbReference type="PANTHER" id="PTHR43245">
    <property type="entry name" value="BIFUNCTIONAL POLYMYXIN RESISTANCE PROTEIN ARNA"/>
    <property type="match status" value="1"/>
</dbReference>
<keyword evidence="3" id="KW-1185">Reference proteome</keyword>
<accession>C3KRD8</accession>
<evidence type="ECO:0000313" key="3">
    <source>
        <dbReference type="Proteomes" id="UP000001054"/>
    </source>
</evidence>
<dbReference type="AlphaFoldDB" id="C3KRD8"/>
<organism evidence="2 3">
    <name type="scientific">Sinorhizobium fredii (strain NBRC 101917 / NGR234)</name>
    <dbReference type="NCBI Taxonomy" id="394"/>
    <lineage>
        <taxon>Bacteria</taxon>
        <taxon>Pseudomonadati</taxon>
        <taxon>Pseudomonadota</taxon>
        <taxon>Alphaproteobacteria</taxon>
        <taxon>Hyphomicrobiales</taxon>
        <taxon>Rhizobiaceae</taxon>
        <taxon>Sinorhizobium/Ensifer group</taxon>
        <taxon>Sinorhizobium</taxon>
    </lineage>
</organism>
<dbReference type="PATRIC" id="fig|394.7.peg.1599"/>
<dbReference type="SUPFAM" id="SSF51735">
    <property type="entry name" value="NAD(P)-binding Rossmann-fold domains"/>
    <property type="match status" value="1"/>
</dbReference>
<feature type="domain" description="NAD-dependent epimerase/dehydratase" evidence="1">
    <location>
        <begin position="7"/>
        <end position="232"/>
    </location>
</feature>
<gene>
    <name evidence="2" type="ordered locus">NGR_b11930</name>
</gene>
<dbReference type="EMBL" id="CP000874">
    <property type="protein sequence ID" value="ACP22646.1"/>
    <property type="molecule type" value="Genomic_DNA"/>
</dbReference>
<dbReference type="InterPro" id="IPR036291">
    <property type="entry name" value="NAD(P)-bd_dom_sf"/>
</dbReference>
<protein>
    <submittedName>
        <fullName evidence="2">Nucleoside-diphosphate-sugar epimerase</fullName>
    </submittedName>
</protein>
<dbReference type="CDD" id="cd08946">
    <property type="entry name" value="SDR_e"/>
    <property type="match status" value="1"/>
</dbReference>
<reference evidence="3" key="1">
    <citation type="journal article" date="2004" name="J. Bacteriol.">
        <title>An evolutionary hot spot: the pNGR234b replicon of Rhizobium sp. strain NGR234.</title>
        <authorList>
            <person name="Streit W.R."/>
            <person name="Schmitz R.A."/>
            <person name="Perret X."/>
            <person name="Staehelin C."/>
            <person name="Deakin W.J."/>
            <person name="Raasch C."/>
            <person name="Liesegang H."/>
            <person name="Broughton W.J."/>
        </authorList>
    </citation>
    <scope>NUCLEOTIDE SEQUENCE [LARGE SCALE GENOMIC DNA]</scope>
    <source>
        <strain evidence="3">NBRC 101917 / NGR234</strain>
    </source>
</reference>
<dbReference type="InterPro" id="IPR001509">
    <property type="entry name" value="Epimerase_deHydtase"/>
</dbReference>
<geneLocation type="plasmid" evidence="3">
    <name>sym pNGR234b</name>
</geneLocation>
<dbReference type="InterPro" id="IPR050177">
    <property type="entry name" value="Lipid_A_modif_metabolic_enz"/>
</dbReference>
<evidence type="ECO:0000313" key="2">
    <source>
        <dbReference type="EMBL" id="ACP22646.1"/>
    </source>
</evidence>
<dbReference type="HOGENOM" id="CLU_882425_0_0_5"/>
<dbReference type="Pfam" id="PF01370">
    <property type="entry name" value="Epimerase"/>
    <property type="match status" value="1"/>
</dbReference>
<sequence>MCTKQLVVTGATGFVGARVIEHALARGYAVAALVRDPERVAARNDSRLRLERWSVGSPLPVVGQADALLHLAAYVPADFSDAREAARCFEINTNGALQVAMEAASQGVKRLVFFGSAQVYAPDAGPASETSATFPHRASYYLASKLSAEICLIAFGKANAMPVTVLRLASVYGPGMHATGMVPAFLRTLLGGRSLIIADGGQYSVDLVYVDDVVTLALGAVEKSVDGVFNAGSGRSCTSLEAALTVADVVGADRFLVGVEAGGSDAAARGFRALEVAKAAKLLDYRPRSFREGIEAWKTETGFGQFEDTVEQNCR</sequence>
<keyword evidence="2" id="KW-0614">Plasmid</keyword>
<name>C3KRD8_SINFN</name>
<dbReference type="PANTHER" id="PTHR43245:SF13">
    <property type="entry name" value="UDP-D-APIOSE_UDP-D-XYLOSE SYNTHASE 2"/>
    <property type="match status" value="1"/>
</dbReference>
<dbReference type="RefSeq" id="WP_015887291.1">
    <property type="nucleotide sequence ID" value="NC_012586.1"/>
</dbReference>
<proteinExistence type="predicted"/>